<evidence type="ECO:0000313" key="2">
    <source>
        <dbReference type="EMBL" id="QEL14298.1"/>
    </source>
</evidence>
<dbReference type="PROSITE" id="PS51819">
    <property type="entry name" value="VOC"/>
    <property type="match status" value="1"/>
</dbReference>
<reference evidence="3" key="1">
    <citation type="submission" date="2019-08" db="EMBL/GenBank/DDBJ databases">
        <title>Limnoglobus roseus gen. nov., sp. nov., a novel freshwater planctomycete with a giant genome from the family Gemmataceae.</title>
        <authorList>
            <person name="Kulichevskaya I.S."/>
            <person name="Naumoff D.G."/>
            <person name="Miroshnikov K."/>
            <person name="Ivanova A."/>
            <person name="Philippov D.A."/>
            <person name="Hakobyan A."/>
            <person name="Rijpstra I.C."/>
            <person name="Sinninghe Damste J.S."/>
            <person name="Liesack W."/>
            <person name="Dedysh S.N."/>
        </authorList>
    </citation>
    <scope>NUCLEOTIDE SEQUENCE [LARGE SCALE GENOMIC DNA]</scope>
    <source>
        <strain evidence="3">PX52</strain>
    </source>
</reference>
<dbReference type="PANTHER" id="PTHR34109:SF1">
    <property type="entry name" value="VOC DOMAIN-CONTAINING PROTEIN"/>
    <property type="match status" value="1"/>
</dbReference>
<dbReference type="AlphaFoldDB" id="A0A5C1AB95"/>
<evidence type="ECO:0000259" key="1">
    <source>
        <dbReference type="PROSITE" id="PS51819"/>
    </source>
</evidence>
<organism evidence="2 3">
    <name type="scientific">Limnoglobus roseus</name>
    <dbReference type="NCBI Taxonomy" id="2598579"/>
    <lineage>
        <taxon>Bacteria</taxon>
        <taxon>Pseudomonadati</taxon>
        <taxon>Planctomycetota</taxon>
        <taxon>Planctomycetia</taxon>
        <taxon>Gemmatales</taxon>
        <taxon>Gemmataceae</taxon>
        <taxon>Limnoglobus</taxon>
    </lineage>
</organism>
<dbReference type="RefSeq" id="WP_149109201.1">
    <property type="nucleotide sequence ID" value="NZ_CP042425.1"/>
</dbReference>
<dbReference type="Proteomes" id="UP000324974">
    <property type="component" value="Chromosome"/>
</dbReference>
<name>A0A5C1AB95_9BACT</name>
<proteinExistence type="predicted"/>
<dbReference type="SUPFAM" id="SSF54593">
    <property type="entry name" value="Glyoxalase/Bleomycin resistance protein/Dihydroxybiphenyl dioxygenase"/>
    <property type="match status" value="1"/>
</dbReference>
<dbReference type="OrthoDB" id="9795306at2"/>
<dbReference type="KEGG" id="lrs:PX52LOC_01170"/>
<keyword evidence="3" id="KW-1185">Reference proteome</keyword>
<dbReference type="Pfam" id="PF00903">
    <property type="entry name" value="Glyoxalase"/>
    <property type="match status" value="1"/>
</dbReference>
<accession>A0A5C1AB95</accession>
<dbReference type="EMBL" id="CP042425">
    <property type="protein sequence ID" value="QEL14298.1"/>
    <property type="molecule type" value="Genomic_DNA"/>
</dbReference>
<dbReference type="CDD" id="cd07246">
    <property type="entry name" value="VOC_like"/>
    <property type="match status" value="1"/>
</dbReference>
<gene>
    <name evidence="2" type="ORF">PX52LOC_01170</name>
</gene>
<dbReference type="Gene3D" id="3.10.180.10">
    <property type="entry name" value="2,3-Dihydroxybiphenyl 1,2-Dioxygenase, domain 1"/>
    <property type="match status" value="1"/>
</dbReference>
<evidence type="ECO:0000313" key="3">
    <source>
        <dbReference type="Proteomes" id="UP000324974"/>
    </source>
</evidence>
<feature type="domain" description="VOC" evidence="1">
    <location>
        <begin position="1"/>
        <end position="128"/>
    </location>
</feature>
<dbReference type="InterPro" id="IPR004360">
    <property type="entry name" value="Glyas_Fos-R_dOase_dom"/>
</dbReference>
<dbReference type="InterPro" id="IPR029068">
    <property type="entry name" value="Glyas_Bleomycin-R_OHBP_Dase"/>
</dbReference>
<dbReference type="InterPro" id="IPR037523">
    <property type="entry name" value="VOC_core"/>
</dbReference>
<dbReference type="PANTHER" id="PTHR34109">
    <property type="entry name" value="BNAUNNG04460D PROTEIN-RELATED"/>
    <property type="match status" value="1"/>
</dbReference>
<protein>
    <submittedName>
        <fullName evidence="2">VOC family protein</fullName>
    </submittedName>
</protein>
<sequence>MSLTPHLVVNGAAQAIDFYKQALGAIELMRMPSEDGKRLMHAALQIGNSQLFMCDDFPEYCGGKSRAPKAEAGSPVTLHLMVPDCDAAIDQAVAAGATVTMPAADMFWGDRYGKIVDPFGHEWSFSHPLKKAA</sequence>